<feature type="region of interest" description="Disordered" evidence="1">
    <location>
        <begin position="1"/>
        <end position="93"/>
    </location>
</feature>
<evidence type="ECO:0000313" key="2">
    <source>
        <dbReference type="EMBL" id="XDV62424.1"/>
    </source>
</evidence>
<name>A0AB39XYT9_9ACTN</name>
<dbReference type="RefSeq" id="WP_136223890.1">
    <property type="nucleotide sequence ID" value="NZ_CP165727.1"/>
</dbReference>
<dbReference type="EMBL" id="CP165727">
    <property type="protein sequence ID" value="XDV62424.1"/>
    <property type="molecule type" value="Genomic_DNA"/>
</dbReference>
<organism evidence="2">
    <name type="scientific">Streptomyces sp. R33</name>
    <dbReference type="NCBI Taxonomy" id="3238629"/>
    <lineage>
        <taxon>Bacteria</taxon>
        <taxon>Bacillati</taxon>
        <taxon>Actinomycetota</taxon>
        <taxon>Actinomycetes</taxon>
        <taxon>Kitasatosporales</taxon>
        <taxon>Streptomycetaceae</taxon>
        <taxon>Streptomyces</taxon>
    </lineage>
</organism>
<reference evidence="2" key="1">
    <citation type="submission" date="2024-08" db="EMBL/GenBank/DDBJ databases">
        <authorList>
            <person name="Yu S.T."/>
        </authorList>
    </citation>
    <scope>NUCLEOTIDE SEQUENCE</scope>
    <source>
        <strain evidence="2">R33</strain>
    </source>
</reference>
<evidence type="ECO:0000256" key="1">
    <source>
        <dbReference type="SAM" id="MobiDB-lite"/>
    </source>
</evidence>
<gene>
    <name evidence="2" type="ORF">AB5J51_05465</name>
</gene>
<sequence length="170" mass="18836">MRNDGIQDRGEGEERLGGSGLSTEDLADPGRTQGAAVYPGEATAQEEDRDEDRDEERGAGDDAGAPTAERSSSGVDEGEDENEPLLDAKEAEEYRTTWREIQGRFVDDPEDAVRSADTLVAEVMQTLARSFADHKQALVDQWGRGEEVATEDLRLALQRYRSFFNRLLKT</sequence>
<protein>
    <submittedName>
        <fullName evidence="2">Uncharacterized protein</fullName>
    </submittedName>
</protein>
<feature type="compositionally biased region" description="Acidic residues" evidence="1">
    <location>
        <begin position="44"/>
        <end position="54"/>
    </location>
</feature>
<accession>A0AB39XYT9</accession>
<dbReference type="AlphaFoldDB" id="A0AB39XYT9"/>
<proteinExistence type="predicted"/>
<feature type="compositionally biased region" description="Basic and acidic residues" evidence="1">
    <location>
        <begin position="1"/>
        <end position="16"/>
    </location>
</feature>